<feature type="transmembrane region" description="Helical" evidence="1">
    <location>
        <begin position="27"/>
        <end position="44"/>
    </location>
</feature>
<accession>A0A1E8GL35</accession>
<keyword evidence="1" id="KW-1133">Transmembrane helix</keyword>
<evidence type="ECO:0000313" key="2">
    <source>
        <dbReference type="EMBL" id="OFI48897.1"/>
    </source>
</evidence>
<keyword evidence="1" id="KW-0812">Transmembrane</keyword>
<feature type="transmembrane region" description="Helical" evidence="1">
    <location>
        <begin position="186"/>
        <end position="205"/>
    </location>
</feature>
<keyword evidence="3" id="KW-1185">Reference proteome</keyword>
<feature type="transmembrane region" description="Helical" evidence="1">
    <location>
        <begin position="64"/>
        <end position="83"/>
    </location>
</feature>
<dbReference type="AlphaFoldDB" id="A0A1E8GL35"/>
<evidence type="ECO:0000256" key="1">
    <source>
        <dbReference type="SAM" id="Phobius"/>
    </source>
</evidence>
<feature type="transmembrane region" description="Helical" evidence="1">
    <location>
        <begin position="118"/>
        <end position="138"/>
    </location>
</feature>
<protein>
    <submittedName>
        <fullName evidence="2">ABC transporter permease</fullName>
    </submittedName>
</protein>
<dbReference type="EMBL" id="MKIR01000023">
    <property type="protein sequence ID" value="OFI48897.1"/>
    <property type="molecule type" value="Genomic_DNA"/>
</dbReference>
<proteinExistence type="predicted"/>
<gene>
    <name evidence="2" type="ORF">BG261_05625</name>
</gene>
<dbReference type="Pfam" id="PF06182">
    <property type="entry name" value="ABC2_membrane_6"/>
    <property type="match status" value="1"/>
</dbReference>
<sequence>MLENFSKYCLFINAGIQRSVAYRMNFLIYRMADICGALVSYYLWQAIYRSSTETKLGNFTVQEMSLYVFLSAFASVFISTYVSGNIGEEIKEGSIAVRLLKPISFIGTYLFDEIGSKLIQVSVSALPILGGLCIFQIINPNTLPFNIMNLILFLVSLVLSYLLNFFFNVCFGYTAFVLQSLWGANLLKSSIISFMSGVLIPLSFFPTAIKNLFTILPFSSLIYTPVMIYLGKYNTEQLIKALLIQIVWIIFFYILSKIIWKFVINRLVVQGG</sequence>
<name>A0A1E8GL35_9LACT</name>
<dbReference type="PANTHER" id="PTHR36832:SF1">
    <property type="entry name" value="SLR1174 PROTEIN"/>
    <property type="match status" value="1"/>
</dbReference>
<dbReference type="STRING" id="1859473.BG261_05625"/>
<dbReference type="PANTHER" id="PTHR36832">
    <property type="entry name" value="SLR1174 PROTEIN-RELATED"/>
    <property type="match status" value="1"/>
</dbReference>
<reference evidence="3" key="1">
    <citation type="submission" date="2016-09" db="EMBL/GenBank/DDBJ databases">
        <title>Draft genome sequence of a novel species of the family Streptococcaceae isolated from flowers.</title>
        <authorList>
            <person name="Chuah L.-O."/>
            <person name="Yap K.-P."/>
            <person name="Thong K.L."/>
            <person name="Liong M.T."/>
            <person name="Ahmad R."/>
            <person name="Rusul G."/>
        </authorList>
    </citation>
    <scope>NUCLEOTIDE SEQUENCE [LARGE SCALE GENOMIC DNA]</scope>
    <source>
        <strain evidence="3">DF1</strain>
    </source>
</reference>
<comment type="caution">
    <text evidence="2">The sequence shown here is derived from an EMBL/GenBank/DDBJ whole genome shotgun (WGS) entry which is preliminary data.</text>
</comment>
<evidence type="ECO:0000313" key="3">
    <source>
        <dbReference type="Proteomes" id="UP000178622"/>
    </source>
</evidence>
<keyword evidence="1" id="KW-0472">Membrane</keyword>
<dbReference type="InterPro" id="IPR010390">
    <property type="entry name" value="ABC-2_transporter-like"/>
</dbReference>
<dbReference type="OrthoDB" id="8582979at2"/>
<feature type="transmembrane region" description="Helical" evidence="1">
    <location>
        <begin position="150"/>
        <end position="174"/>
    </location>
</feature>
<dbReference type="Proteomes" id="UP000178622">
    <property type="component" value="Unassembled WGS sequence"/>
</dbReference>
<feature type="transmembrane region" description="Helical" evidence="1">
    <location>
        <begin position="212"/>
        <end position="231"/>
    </location>
</feature>
<feature type="transmembrane region" description="Helical" evidence="1">
    <location>
        <begin position="237"/>
        <end position="256"/>
    </location>
</feature>
<organism evidence="2 3">
    <name type="scientific">Floricoccus tropicus</name>
    <dbReference type="NCBI Taxonomy" id="1859473"/>
    <lineage>
        <taxon>Bacteria</taxon>
        <taxon>Bacillati</taxon>
        <taxon>Bacillota</taxon>
        <taxon>Bacilli</taxon>
        <taxon>Lactobacillales</taxon>
        <taxon>Streptococcaceae</taxon>
        <taxon>Floricoccus</taxon>
    </lineage>
</organism>